<dbReference type="Proteomes" id="UP000038045">
    <property type="component" value="Unplaced"/>
</dbReference>
<dbReference type="WBParaSite" id="PTRK_0001072300.1">
    <property type="protein sequence ID" value="PTRK_0001072300.1"/>
    <property type="gene ID" value="PTRK_0001072300"/>
</dbReference>
<accession>A0A0N4ZQC5</accession>
<protein>
    <submittedName>
        <fullName evidence="2">Conserved domain protein</fullName>
    </submittedName>
</protein>
<keyword evidence="1" id="KW-1185">Reference proteome</keyword>
<reference evidence="2" key="1">
    <citation type="submission" date="2017-02" db="UniProtKB">
        <authorList>
            <consortium name="WormBaseParasite"/>
        </authorList>
    </citation>
    <scope>IDENTIFICATION</scope>
</reference>
<dbReference type="AlphaFoldDB" id="A0A0N4ZQC5"/>
<proteinExistence type="predicted"/>
<name>A0A0N4ZQC5_PARTI</name>
<evidence type="ECO:0000313" key="1">
    <source>
        <dbReference type="Proteomes" id="UP000038045"/>
    </source>
</evidence>
<sequence length="148" mass="17362">MVDNKNLISKELLESVRNINAVSTELDKAWEDYLNSLEDIKSKYPHSNEFTTYDMTNKAQMGIVLSKMISLFGGDNEAFDNHMKELRQLALSLATDQMEDIPKYKFDRINKKAFSNIFKNATFDIEEYNKEKMEIDENEDTHENFEEE</sequence>
<organism evidence="1 2">
    <name type="scientific">Parastrongyloides trichosuri</name>
    <name type="common">Possum-specific nematode worm</name>
    <dbReference type="NCBI Taxonomy" id="131310"/>
    <lineage>
        <taxon>Eukaryota</taxon>
        <taxon>Metazoa</taxon>
        <taxon>Ecdysozoa</taxon>
        <taxon>Nematoda</taxon>
        <taxon>Chromadorea</taxon>
        <taxon>Rhabditida</taxon>
        <taxon>Tylenchina</taxon>
        <taxon>Panagrolaimomorpha</taxon>
        <taxon>Strongyloidoidea</taxon>
        <taxon>Strongyloididae</taxon>
        <taxon>Parastrongyloides</taxon>
    </lineage>
</organism>
<evidence type="ECO:0000313" key="2">
    <source>
        <dbReference type="WBParaSite" id="PTRK_0001072300.1"/>
    </source>
</evidence>